<organism evidence="3">
    <name type="scientific">Hyaloperonospora arabidopsidis (strain Emoy2)</name>
    <name type="common">Downy mildew agent</name>
    <name type="synonym">Peronospora arabidopsidis</name>
    <dbReference type="NCBI Taxonomy" id="559515"/>
    <lineage>
        <taxon>Eukaryota</taxon>
        <taxon>Sar</taxon>
        <taxon>Stramenopiles</taxon>
        <taxon>Oomycota</taxon>
        <taxon>Peronosporomycetes</taxon>
        <taxon>Peronosporales</taxon>
        <taxon>Peronosporaceae</taxon>
        <taxon>Hyaloperonospora</taxon>
    </lineage>
</organism>
<keyword evidence="2" id="KW-0732">Signal</keyword>
<accession>A0A090B8Q7</accession>
<proteinExistence type="evidence at transcript level"/>
<name>A0A090B8Q7_HYAAE</name>
<protein>
    <submittedName>
        <fullName evidence="3">RxLR effector candidate protein</fullName>
    </submittedName>
</protein>
<feature type="signal peptide" evidence="2">
    <location>
        <begin position="1"/>
        <end position="17"/>
    </location>
</feature>
<evidence type="ECO:0000256" key="1">
    <source>
        <dbReference type="SAM" id="MobiDB-lite"/>
    </source>
</evidence>
<evidence type="ECO:0000256" key="2">
    <source>
        <dbReference type="SAM" id="SignalP"/>
    </source>
</evidence>
<feature type="non-terminal residue" evidence="3">
    <location>
        <position position="125"/>
    </location>
</feature>
<evidence type="ECO:0000313" key="3">
    <source>
        <dbReference type="EMBL" id="BAP69006.1"/>
    </source>
</evidence>
<feature type="compositionally biased region" description="Basic and acidic residues" evidence="1">
    <location>
        <begin position="113"/>
        <end position="125"/>
    </location>
</feature>
<dbReference type="EMBL" id="AB922430">
    <property type="protein sequence ID" value="BAP69006.1"/>
    <property type="molecule type" value="mRNA"/>
</dbReference>
<feature type="region of interest" description="Disordered" evidence="1">
    <location>
        <begin position="106"/>
        <end position="125"/>
    </location>
</feature>
<dbReference type="AlphaFoldDB" id="A0A090B8Q7"/>
<gene>
    <name evidence="3" type="primary">HaRxLL124</name>
</gene>
<feature type="chain" id="PRO_5001852971" evidence="2">
    <location>
        <begin position="18"/>
        <end position="125"/>
    </location>
</feature>
<sequence>MLLVIVMLFTVSHRRAGVRYTSTPALLDINMSLATRGGPFAKNAHLTTAVLAIASSSVATFEIASPPHRIHVPGLRITHPRAEWYAKSRSPNETFYQTLERGNNITGRPRVSCQERDLRDYRSRS</sequence>
<reference evidence="3" key="1">
    <citation type="journal article" date="2014" name="PLoS Pathog.">
        <title>Expression profiling during Arabidopsis/downy mildew interaction reveals a highly-expressed effector that attenuates responses to salicylic acid.</title>
        <authorList>
            <person name="Asai S."/>
            <person name="Rallapalli G."/>
            <person name="Piquerez S.J.M."/>
            <person name="Caillaud M.C."/>
            <person name="Furzer O.J."/>
            <person name="Ishaque N."/>
            <person name="Wirthmueller L."/>
            <person name="Fabro G."/>
            <person name="Shirasu K."/>
            <person name="Jones J.D.G."/>
        </authorList>
    </citation>
    <scope>NUCLEOTIDE SEQUENCE</scope>
    <source>
        <strain evidence="3">Emoy2</strain>
    </source>
</reference>